<protein>
    <submittedName>
        <fullName evidence="1">Uncharacterized protein</fullName>
    </submittedName>
</protein>
<reference evidence="1 2" key="1">
    <citation type="journal article" date="2015" name="Int. J. Syst. Evol. Microbiol.">
        <title>Tumebacillus algifaecis sp. nov., isolated from decomposing algal scum.</title>
        <authorList>
            <person name="Wu Y.F."/>
            <person name="Zhang B."/>
            <person name="Xing P."/>
            <person name="Wu Q.L."/>
            <person name="Liu S.J."/>
        </authorList>
    </citation>
    <scope>NUCLEOTIDE SEQUENCE [LARGE SCALE GENOMIC DNA]</scope>
    <source>
        <strain evidence="1 2">THMBR28</strain>
    </source>
</reference>
<dbReference type="EMBL" id="CP022657">
    <property type="protein sequence ID" value="ASS76858.1"/>
    <property type="molecule type" value="Genomic_DNA"/>
</dbReference>
<gene>
    <name evidence="1" type="ORF">CIG75_19185</name>
</gene>
<name>A0A223D5I7_9BACL</name>
<sequence>MTQQLTVKQREKLGPLFRSAVESWESRGYTVSTLGSSTDEEVNDLYIKSEAVDFRLLSNGVVVAYKPFYQSRHFSVRQPDTRQRMIDTANDWLKIVEDPQVLMNVKLLLDIIQRIHDAPLTYKMAAATKEIEQLNDAADAICEIAVREKTI</sequence>
<evidence type="ECO:0000313" key="1">
    <source>
        <dbReference type="EMBL" id="ASS76858.1"/>
    </source>
</evidence>
<organism evidence="1 2">
    <name type="scientific">Tumebacillus algifaecis</name>
    <dbReference type="NCBI Taxonomy" id="1214604"/>
    <lineage>
        <taxon>Bacteria</taxon>
        <taxon>Bacillati</taxon>
        <taxon>Bacillota</taxon>
        <taxon>Bacilli</taxon>
        <taxon>Bacillales</taxon>
        <taxon>Alicyclobacillaceae</taxon>
        <taxon>Tumebacillus</taxon>
    </lineage>
</organism>
<dbReference type="AlphaFoldDB" id="A0A223D5I7"/>
<accession>A0A223D5I7</accession>
<dbReference type="RefSeq" id="WP_094238085.1">
    <property type="nucleotide sequence ID" value="NZ_CP022657.1"/>
</dbReference>
<dbReference type="KEGG" id="tab:CIG75_19185"/>
<evidence type="ECO:0000313" key="2">
    <source>
        <dbReference type="Proteomes" id="UP000214688"/>
    </source>
</evidence>
<dbReference type="Proteomes" id="UP000214688">
    <property type="component" value="Chromosome"/>
</dbReference>
<keyword evidence="2" id="KW-1185">Reference proteome</keyword>
<proteinExistence type="predicted"/>